<protein>
    <recommendedName>
        <fullName evidence="4">DUF3899 domain-containing protein</fullName>
    </recommendedName>
</protein>
<comment type="caution">
    <text evidence="2">The sequence shown here is derived from an EMBL/GenBank/DDBJ whole genome shotgun (WGS) entry which is preliminary data.</text>
</comment>
<dbReference type="RefSeq" id="WP_123608664.1">
    <property type="nucleotide sequence ID" value="NZ_RJVG01000003.1"/>
</dbReference>
<accession>A0A3N1XVK0</accession>
<keyword evidence="1" id="KW-0472">Membrane</keyword>
<dbReference type="EMBL" id="RJVG01000003">
    <property type="protein sequence ID" value="ROR29212.1"/>
    <property type="molecule type" value="Genomic_DNA"/>
</dbReference>
<dbReference type="OrthoDB" id="1934519at2"/>
<keyword evidence="3" id="KW-1185">Reference proteome</keyword>
<gene>
    <name evidence="2" type="ORF">EDD66_103148</name>
</gene>
<feature type="transmembrane region" description="Helical" evidence="1">
    <location>
        <begin position="39"/>
        <end position="61"/>
    </location>
</feature>
<dbReference type="AlphaFoldDB" id="A0A3N1XVK0"/>
<evidence type="ECO:0000313" key="3">
    <source>
        <dbReference type="Proteomes" id="UP000273083"/>
    </source>
</evidence>
<keyword evidence="1" id="KW-1133">Transmembrane helix</keyword>
<feature type="transmembrane region" description="Helical" evidence="1">
    <location>
        <begin position="12"/>
        <end position="33"/>
    </location>
</feature>
<feature type="transmembrane region" description="Helical" evidence="1">
    <location>
        <begin position="113"/>
        <end position="131"/>
    </location>
</feature>
<proteinExistence type="predicted"/>
<organism evidence="2 3">
    <name type="scientific">Mobilisporobacter senegalensis</name>
    <dbReference type="NCBI Taxonomy" id="1329262"/>
    <lineage>
        <taxon>Bacteria</taxon>
        <taxon>Bacillati</taxon>
        <taxon>Bacillota</taxon>
        <taxon>Clostridia</taxon>
        <taxon>Lachnospirales</taxon>
        <taxon>Lachnospiraceae</taxon>
        <taxon>Mobilisporobacter</taxon>
    </lineage>
</organism>
<evidence type="ECO:0008006" key="4">
    <source>
        <dbReference type="Google" id="ProtNLM"/>
    </source>
</evidence>
<keyword evidence="1" id="KW-0812">Transmembrane</keyword>
<reference evidence="2 3" key="1">
    <citation type="submission" date="2018-11" db="EMBL/GenBank/DDBJ databases">
        <title>Genomic Encyclopedia of Type Strains, Phase IV (KMG-IV): sequencing the most valuable type-strain genomes for metagenomic binning, comparative biology and taxonomic classification.</title>
        <authorList>
            <person name="Goeker M."/>
        </authorList>
    </citation>
    <scope>NUCLEOTIDE SEQUENCE [LARGE SCALE GENOMIC DNA]</scope>
    <source>
        <strain evidence="2 3">DSM 26537</strain>
    </source>
</reference>
<dbReference type="Proteomes" id="UP000273083">
    <property type="component" value="Unassembled WGS sequence"/>
</dbReference>
<name>A0A3N1XVK0_9FIRM</name>
<evidence type="ECO:0000256" key="1">
    <source>
        <dbReference type="SAM" id="Phobius"/>
    </source>
</evidence>
<evidence type="ECO:0000313" key="2">
    <source>
        <dbReference type="EMBL" id="ROR29212.1"/>
    </source>
</evidence>
<sequence length="132" mass="14910">MNQNLLNILKKILTLVILSLIFSIIIYVIAIFISKQFNYNIQDILFGGGLILIIIGGLMSIHGNPSGASLWGLGQSNAQYTSFLNLEAKKEENKIEDTRSHLLKNSIKKSRHINIIFIISGLFLIIYNQFFI</sequence>